<evidence type="ECO:0000313" key="2">
    <source>
        <dbReference type="Proteomes" id="UP001324533"/>
    </source>
</evidence>
<name>A0ABZ0VF13_9MICO</name>
<proteinExistence type="predicted"/>
<dbReference type="Proteomes" id="UP001324533">
    <property type="component" value="Chromosome"/>
</dbReference>
<protein>
    <submittedName>
        <fullName evidence="1">Uncharacterized protein</fullName>
    </submittedName>
</protein>
<dbReference type="EMBL" id="CP139779">
    <property type="protein sequence ID" value="WQB70387.1"/>
    <property type="molecule type" value="Genomic_DNA"/>
</dbReference>
<sequence>MPRRRELQDAADGITGHFVFDSAANPDWPLAYVAFAVRAGHGTTFSFDMLDGTVQPAAPEVADLARYLREDLTRHLPARRSDPEWVAAATLLLTAQADIQGARVPVRCQVAIRDDRGVVHTSTRRGAMTIPQWGLGRRLTQWVGQSFTTSRGSRKDGGERFPVL</sequence>
<accession>A0ABZ0VF13</accession>
<reference evidence="1 2" key="1">
    <citation type="submission" date="2023-06" db="EMBL/GenBank/DDBJ databases">
        <title>Rock-solubilizing bacteria, Microbacterium invictum, promotes re-establishment of vegetation in rocky wasteland by accelerating rock bio-weathering and reshaping soil bacterial community.</title>
        <authorList>
            <person name="Liu C."/>
        </authorList>
    </citation>
    <scope>NUCLEOTIDE SEQUENCE [LARGE SCALE GENOMIC DNA]</scope>
    <source>
        <strain evidence="1 2">X-18</strain>
    </source>
</reference>
<gene>
    <name evidence="1" type="ORF">T9R20_00050</name>
</gene>
<keyword evidence="2" id="KW-1185">Reference proteome</keyword>
<dbReference type="RefSeq" id="WP_322410531.1">
    <property type="nucleotide sequence ID" value="NZ_CP139779.1"/>
</dbReference>
<evidence type="ECO:0000313" key="1">
    <source>
        <dbReference type="EMBL" id="WQB70387.1"/>
    </source>
</evidence>
<organism evidence="1 2">
    <name type="scientific">Microbacterium invictum</name>
    <dbReference type="NCBI Taxonomy" id="515415"/>
    <lineage>
        <taxon>Bacteria</taxon>
        <taxon>Bacillati</taxon>
        <taxon>Actinomycetota</taxon>
        <taxon>Actinomycetes</taxon>
        <taxon>Micrococcales</taxon>
        <taxon>Microbacteriaceae</taxon>
        <taxon>Microbacterium</taxon>
    </lineage>
</organism>